<dbReference type="AlphaFoldDB" id="A0A8T0FGL3"/>
<protein>
    <submittedName>
        <fullName evidence="2">Uncharacterized protein</fullName>
    </submittedName>
</protein>
<keyword evidence="3" id="KW-1185">Reference proteome</keyword>
<evidence type="ECO:0000256" key="1">
    <source>
        <dbReference type="SAM" id="MobiDB-lite"/>
    </source>
</evidence>
<reference evidence="2" key="2">
    <citation type="submission" date="2020-06" db="EMBL/GenBank/DDBJ databases">
        <authorList>
            <person name="Sheffer M."/>
        </authorList>
    </citation>
    <scope>NUCLEOTIDE SEQUENCE</scope>
</reference>
<name>A0A8T0FGL3_ARGBR</name>
<evidence type="ECO:0000313" key="2">
    <source>
        <dbReference type="EMBL" id="KAF8788599.1"/>
    </source>
</evidence>
<evidence type="ECO:0000313" key="3">
    <source>
        <dbReference type="Proteomes" id="UP000807504"/>
    </source>
</evidence>
<accession>A0A8T0FGL3</accession>
<sequence>MAVRAPENARVLYESLRNSSVSSDSGIVLLQPYQEHLLPDYHDAENARPYHPSISPYVNSRPYVDARNENILPASNVTVNSNTNDKRMFSWVLSKLARHPWTESTEFTELWSDIPNTAARHKEQKASDGGKASTENVVSSSNYDSSRISLTLRNYPWTASTEFVVLWTDIPSELDTIQNLSDDGKWSMNQNGMDSSSNIPLATHVSDRKQDPAATSGIFNFGAKSEKLTKLSRNPPNNSISNGINSKCSKQKKAECCGQFSDCRCNIQRAAMNWRYHIILLTMKNSVISYTYFCHLYGRSPYRHMSGE</sequence>
<proteinExistence type="predicted"/>
<dbReference type="Proteomes" id="UP000807504">
    <property type="component" value="Unassembled WGS sequence"/>
</dbReference>
<comment type="caution">
    <text evidence="2">The sequence shown here is derived from an EMBL/GenBank/DDBJ whole genome shotgun (WGS) entry which is preliminary data.</text>
</comment>
<dbReference type="EMBL" id="JABXBU010000012">
    <property type="protein sequence ID" value="KAF8788599.1"/>
    <property type="molecule type" value="Genomic_DNA"/>
</dbReference>
<feature type="region of interest" description="Disordered" evidence="1">
    <location>
        <begin position="119"/>
        <end position="140"/>
    </location>
</feature>
<gene>
    <name evidence="2" type="ORF">HNY73_006627</name>
</gene>
<organism evidence="2 3">
    <name type="scientific">Argiope bruennichi</name>
    <name type="common">Wasp spider</name>
    <name type="synonym">Aranea bruennichi</name>
    <dbReference type="NCBI Taxonomy" id="94029"/>
    <lineage>
        <taxon>Eukaryota</taxon>
        <taxon>Metazoa</taxon>
        <taxon>Ecdysozoa</taxon>
        <taxon>Arthropoda</taxon>
        <taxon>Chelicerata</taxon>
        <taxon>Arachnida</taxon>
        <taxon>Araneae</taxon>
        <taxon>Araneomorphae</taxon>
        <taxon>Entelegynae</taxon>
        <taxon>Araneoidea</taxon>
        <taxon>Araneidae</taxon>
        <taxon>Argiope</taxon>
    </lineage>
</organism>
<reference evidence="2" key="1">
    <citation type="journal article" date="2020" name="bioRxiv">
        <title>Chromosome-level reference genome of the European wasp spider Argiope bruennichi: a resource for studies on range expansion and evolutionary adaptation.</title>
        <authorList>
            <person name="Sheffer M.M."/>
            <person name="Hoppe A."/>
            <person name="Krehenwinkel H."/>
            <person name="Uhl G."/>
            <person name="Kuss A.W."/>
            <person name="Jensen L."/>
            <person name="Jensen C."/>
            <person name="Gillespie R.G."/>
            <person name="Hoff K.J."/>
            <person name="Prost S."/>
        </authorList>
    </citation>
    <scope>NUCLEOTIDE SEQUENCE</scope>
</reference>